<organism evidence="6 7">
    <name type="scientific">Micromonospora polyrhachis</name>
    <dbReference type="NCBI Taxonomy" id="1282883"/>
    <lineage>
        <taxon>Bacteria</taxon>
        <taxon>Bacillati</taxon>
        <taxon>Actinomycetota</taxon>
        <taxon>Actinomycetes</taxon>
        <taxon>Micromonosporales</taxon>
        <taxon>Micromonosporaceae</taxon>
        <taxon>Micromonospora</taxon>
    </lineage>
</organism>
<dbReference type="GO" id="GO:0051304">
    <property type="term" value="P:chromosome separation"/>
    <property type="evidence" value="ECO:0007669"/>
    <property type="project" value="InterPro"/>
</dbReference>
<dbReference type="InterPro" id="IPR036388">
    <property type="entry name" value="WH-like_DNA-bd_sf"/>
</dbReference>
<feature type="compositionally biased region" description="Low complexity" evidence="5">
    <location>
        <begin position="129"/>
        <end position="139"/>
    </location>
</feature>
<dbReference type="GO" id="GO:0051301">
    <property type="term" value="P:cell division"/>
    <property type="evidence" value="ECO:0007669"/>
    <property type="project" value="UniProtKB-KW"/>
</dbReference>
<accession>A0A7W7SKX8</accession>
<protein>
    <submittedName>
        <fullName evidence="6">Segregation and condensation protein B</fullName>
    </submittedName>
</protein>
<evidence type="ECO:0000256" key="4">
    <source>
        <dbReference type="ARBA" id="ARBA00023306"/>
    </source>
</evidence>
<feature type="region of interest" description="Disordered" evidence="5">
    <location>
        <begin position="1"/>
        <end position="169"/>
    </location>
</feature>
<evidence type="ECO:0000256" key="3">
    <source>
        <dbReference type="ARBA" id="ARBA00022829"/>
    </source>
</evidence>
<dbReference type="SUPFAM" id="SSF46785">
    <property type="entry name" value="Winged helix' DNA-binding domain"/>
    <property type="match status" value="2"/>
</dbReference>
<dbReference type="Proteomes" id="UP000578819">
    <property type="component" value="Unassembled WGS sequence"/>
</dbReference>
<name>A0A7W7SKX8_9ACTN</name>
<evidence type="ECO:0000256" key="1">
    <source>
        <dbReference type="ARBA" id="ARBA00022490"/>
    </source>
</evidence>
<dbReference type="InterPro" id="IPR005234">
    <property type="entry name" value="ScpB_csome_segregation"/>
</dbReference>
<dbReference type="PANTHER" id="PTHR34298:SF2">
    <property type="entry name" value="SEGREGATION AND CONDENSATION PROTEIN B"/>
    <property type="match status" value="1"/>
</dbReference>
<evidence type="ECO:0000313" key="7">
    <source>
        <dbReference type="Proteomes" id="UP000578819"/>
    </source>
</evidence>
<dbReference type="Gene3D" id="1.10.10.10">
    <property type="entry name" value="Winged helix-like DNA-binding domain superfamily/Winged helix DNA-binding domain"/>
    <property type="match status" value="2"/>
</dbReference>
<evidence type="ECO:0000313" key="6">
    <source>
        <dbReference type="EMBL" id="MBB4956619.1"/>
    </source>
</evidence>
<keyword evidence="7" id="KW-1185">Reference proteome</keyword>
<dbReference type="PANTHER" id="PTHR34298">
    <property type="entry name" value="SEGREGATION AND CONDENSATION PROTEIN B"/>
    <property type="match status" value="1"/>
</dbReference>
<comment type="caution">
    <text evidence="6">The sequence shown here is derived from an EMBL/GenBank/DDBJ whole genome shotgun (WGS) entry which is preliminary data.</text>
</comment>
<dbReference type="NCBIfam" id="TIGR00281">
    <property type="entry name" value="SMC-Scp complex subunit ScpB"/>
    <property type="match status" value="1"/>
</dbReference>
<dbReference type="RefSeq" id="WP_184532165.1">
    <property type="nucleotide sequence ID" value="NZ_JACHJW010000001.1"/>
</dbReference>
<gene>
    <name evidence="6" type="ORF">FHR38_000352</name>
</gene>
<keyword evidence="2" id="KW-0132">Cell division</keyword>
<dbReference type="EMBL" id="JACHJW010000001">
    <property type="protein sequence ID" value="MBB4956619.1"/>
    <property type="molecule type" value="Genomic_DNA"/>
</dbReference>
<dbReference type="InterPro" id="IPR036390">
    <property type="entry name" value="WH_DNA-bd_sf"/>
</dbReference>
<keyword evidence="4" id="KW-0131">Cell cycle</keyword>
<reference evidence="6 7" key="1">
    <citation type="submission" date="2020-08" db="EMBL/GenBank/DDBJ databases">
        <title>Sequencing the genomes of 1000 actinobacteria strains.</title>
        <authorList>
            <person name="Klenk H.-P."/>
        </authorList>
    </citation>
    <scope>NUCLEOTIDE SEQUENCE [LARGE SCALE GENOMIC DNA]</scope>
    <source>
        <strain evidence="6 7">DSM 45886</strain>
    </source>
</reference>
<keyword evidence="3" id="KW-0159">Chromosome partition</keyword>
<evidence type="ECO:0000256" key="5">
    <source>
        <dbReference type="SAM" id="MobiDB-lite"/>
    </source>
</evidence>
<evidence type="ECO:0000256" key="2">
    <source>
        <dbReference type="ARBA" id="ARBA00022618"/>
    </source>
</evidence>
<keyword evidence="1" id="KW-0963">Cytoplasm</keyword>
<proteinExistence type="predicted"/>
<feature type="compositionally biased region" description="Low complexity" evidence="5">
    <location>
        <begin position="78"/>
        <end position="91"/>
    </location>
</feature>
<dbReference type="AlphaFoldDB" id="A0A7W7SKX8"/>
<sequence length="357" mass="37716">MTSDERADSLAEQAAAWVPPWARQRRTDPVPSGSPPPAVGEPTATTAPDEVDMAGPELLEPLESAGTSPGPDVEEAPEVAAEPAGTAEPGESIARLEEAAKPDLAPDSDLTPDSDLAPEPDLTPEPVEAAAGSAGNATAPDVTPEPVEAESSQVSPPVSAPKPGPAKLSGTTLALADEEELRGALEAILLVVDEPVTEIVLAQVLEQPTDRITRLLHRIAEGYTTTGHGFELRRAAGGWRLYTRPEYAGYVERFILDGQSVRLTQAALETLAVVAYKQPVTRSRISAIRGVNCDGVIRTLVSRGLIEECGTEPDSGAFLYRTTTLFLEKLGLDTVNELPSLAPFLPDDVEEMVDAPR</sequence>
<dbReference type="Pfam" id="PF04079">
    <property type="entry name" value="SMC_ScpB"/>
    <property type="match status" value="1"/>
</dbReference>